<dbReference type="AlphaFoldDB" id="A0A1B1ASM3"/>
<dbReference type="PROSITE" id="PS51707">
    <property type="entry name" value="CYTH"/>
    <property type="match status" value="1"/>
</dbReference>
<gene>
    <name evidence="4" type="ORF">AVL59_07805</name>
    <name evidence="5" type="ORF">J2Z21_006029</name>
</gene>
<dbReference type="PANTHER" id="PTHR40114:SF1">
    <property type="entry name" value="SLR0698 PROTEIN"/>
    <property type="match status" value="1"/>
</dbReference>
<evidence type="ECO:0000313" key="6">
    <source>
        <dbReference type="Proteomes" id="UP000092659"/>
    </source>
</evidence>
<dbReference type="EMBL" id="JAGGLP010000014">
    <property type="protein sequence ID" value="MBP2053038.1"/>
    <property type="molecule type" value="Genomic_DNA"/>
</dbReference>
<feature type="domain" description="CYTH" evidence="3">
    <location>
        <begin position="2"/>
        <end position="166"/>
    </location>
</feature>
<feature type="active site" description="Proton acceptor" evidence="1">
    <location>
        <position position="29"/>
    </location>
</feature>
<dbReference type="InterPro" id="IPR023577">
    <property type="entry name" value="CYTH_domain"/>
</dbReference>
<evidence type="ECO:0000256" key="2">
    <source>
        <dbReference type="SAM" id="MobiDB-lite"/>
    </source>
</evidence>
<dbReference type="PIRSF" id="PIRSF016487">
    <property type="entry name" value="CYTH_UCP016487"/>
    <property type="match status" value="1"/>
</dbReference>
<feature type="region of interest" description="Disordered" evidence="2">
    <location>
        <begin position="147"/>
        <end position="166"/>
    </location>
</feature>
<dbReference type="SMART" id="SM01118">
    <property type="entry name" value="CYTH"/>
    <property type="match status" value="1"/>
</dbReference>
<dbReference type="InterPro" id="IPR012042">
    <property type="entry name" value="NeuTTM/CthTTM-like"/>
</dbReference>
<dbReference type="Gene3D" id="2.40.320.10">
    <property type="entry name" value="Hypothetical Protein Pfu-838710-001"/>
    <property type="match status" value="1"/>
</dbReference>
<evidence type="ECO:0000313" key="5">
    <source>
        <dbReference type="EMBL" id="MBP2053038.1"/>
    </source>
</evidence>
<protein>
    <submittedName>
        <fullName evidence="5">CYTH domain-containing protein</fullName>
    </submittedName>
</protein>
<dbReference type="Proteomes" id="UP001519309">
    <property type="component" value="Unassembled WGS sequence"/>
</dbReference>
<dbReference type="OrthoDB" id="9805588at2"/>
<evidence type="ECO:0000313" key="7">
    <source>
        <dbReference type="Proteomes" id="UP001519309"/>
    </source>
</evidence>
<dbReference type="CDD" id="cd07761">
    <property type="entry name" value="CYTH-like_CthTTM-like"/>
    <property type="match status" value="1"/>
</dbReference>
<dbReference type="EMBL" id="CP016279">
    <property type="protein sequence ID" value="ANP49522.1"/>
    <property type="molecule type" value="Genomic_DNA"/>
</dbReference>
<organism evidence="4 6">
    <name type="scientific">Streptomyces griseochromogenes</name>
    <dbReference type="NCBI Taxonomy" id="68214"/>
    <lineage>
        <taxon>Bacteria</taxon>
        <taxon>Bacillati</taxon>
        <taxon>Actinomycetota</taxon>
        <taxon>Actinomycetes</taxon>
        <taxon>Kitasatosporales</taxon>
        <taxon>Streptomycetaceae</taxon>
        <taxon>Streptomyces</taxon>
    </lineage>
</organism>
<dbReference type="RefSeq" id="WP_067300782.1">
    <property type="nucleotide sequence ID" value="NZ_CP016279.1"/>
</dbReference>
<evidence type="ECO:0000313" key="4">
    <source>
        <dbReference type="EMBL" id="ANP49522.1"/>
    </source>
</evidence>
<proteinExistence type="predicted"/>
<dbReference type="SUPFAM" id="SSF55154">
    <property type="entry name" value="CYTH-like phosphatases"/>
    <property type="match status" value="1"/>
</dbReference>
<reference evidence="4 6" key="1">
    <citation type="submission" date="2016-06" db="EMBL/GenBank/DDBJ databases">
        <title>Complete genome sequence of Streptomyces griseochromogenes ATCC 14511, the Blasticidin S producer.</title>
        <authorList>
            <person name="Wu L."/>
        </authorList>
    </citation>
    <scope>NUCLEOTIDE SEQUENCE [LARGE SCALE GENOMIC DNA]</scope>
    <source>
        <strain evidence="4 6">ATCC 14511</strain>
    </source>
</reference>
<evidence type="ECO:0000256" key="1">
    <source>
        <dbReference type="PIRSR" id="PIRSR016487-1"/>
    </source>
</evidence>
<dbReference type="PANTHER" id="PTHR40114">
    <property type="entry name" value="SLR0698 PROTEIN"/>
    <property type="match status" value="1"/>
</dbReference>
<evidence type="ECO:0000259" key="3">
    <source>
        <dbReference type="PROSITE" id="PS51707"/>
    </source>
</evidence>
<dbReference type="KEGG" id="sgs:AVL59_07805"/>
<reference evidence="5 7" key="2">
    <citation type="submission" date="2021-03" db="EMBL/GenBank/DDBJ databases">
        <title>Genomic Encyclopedia of Type Strains, Phase IV (KMG-IV): sequencing the most valuable type-strain genomes for metagenomic binning, comparative biology and taxonomic classification.</title>
        <authorList>
            <person name="Goeker M."/>
        </authorList>
    </citation>
    <scope>NUCLEOTIDE SEQUENCE [LARGE SCALE GENOMIC DNA]</scope>
    <source>
        <strain evidence="5 7">DSM 40499</strain>
    </source>
</reference>
<dbReference type="InterPro" id="IPR033469">
    <property type="entry name" value="CYTH-like_dom_sf"/>
</dbReference>
<dbReference type="STRING" id="68214.AVL59_07805"/>
<sequence>MIYEIERKFLVHGFVPPASATAQRVQQGYAAITEDGTEVRVRRASGRHTLTVKHGLGLTRVEVEREISAEEFDALWPATEAARLTKDRYRIPDGPHTVVVDVYGGALSGLCTAEVEFPTAEHARRYAPPAWLGEEVTGVAAYLNQSLAAHGTPRHEKTTRTHHHGL</sequence>
<dbReference type="Proteomes" id="UP000092659">
    <property type="component" value="Chromosome"/>
</dbReference>
<accession>A0A1B1ASM3</accession>
<keyword evidence="7" id="KW-1185">Reference proteome</keyword>
<name>A0A1B1ASM3_9ACTN</name>